<gene>
    <name evidence="2" type="ORF">HNY73_003045</name>
</gene>
<proteinExistence type="predicted"/>
<reference evidence="2" key="1">
    <citation type="journal article" date="2020" name="bioRxiv">
        <title>Chromosome-level reference genome of the European wasp spider Argiope bruennichi: a resource for studies on range expansion and evolutionary adaptation.</title>
        <authorList>
            <person name="Sheffer M.M."/>
            <person name="Hoppe A."/>
            <person name="Krehenwinkel H."/>
            <person name="Uhl G."/>
            <person name="Kuss A.W."/>
            <person name="Jensen L."/>
            <person name="Jensen C."/>
            <person name="Gillespie R.G."/>
            <person name="Hoff K.J."/>
            <person name="Prost S."/>
        </authorList>
    </citation>
    <scope>NUCLEOTIDE SEQUENCE</scope>
</reference>
<accession>A0A8T0FY37</accession>
<dbReference type="EMBL" id="JABXBU010000002">
    <property type="protein sequence ID" value="KAF8795165.1"/>
    <property type="molecule type" value="Genomic_DNA"/>
</dbReference>
<evidence type="ECO:0000313" key="2">
    <source>
        <dbReference type="EMBL" id="KAF8795165.1"/>
    </source>
</evidence>
<reference evidence="2" key="2">
    <citation type="submission" date="2020-06" db="EMBL/GenBank/DDBJ databases">
        <authorList>
            <person name="Sheffer M."/>
        </authorList>
    </citation>
    <scope>NUCLEOTIDE SEQUENCE</scope>
</reference>
<dbReference type="AlphaFoldDB" id="A0A8T0FY37"/>
<organism evidence="2 3">
    <name type="scientific">Argiope bruennichi</name>
    <name type="common">Wasp spider</name>
    <name type="synonym">Aranea bruennichi</name>
    <dbReference type="NCBI Taxonomy" id="94029"/>
    <lineage>
        <taxon>Eukaryota</taxon>
        <taxon>Metazoa</taxon>
        <taxon>Ecdysozoa</taxon>
        <taxon>Arthropoda</taxon>
        <taxon>Chelicerata</taxon>
        <taxon>Arachnida</taxon>
        <taxon>Araneae</taxon>
        <taxon>Araneomorphae</taxon>
        <taxon>Entelegynae</taxon>
        <taxon>Araneoidea</taxon>
        <taxon>Araneidae</taxon>
        <taxon>Argiope</taxon>
    </lineage>
</organism>
<feature type="region of interest" description="Disordered" evidence="1">
    <location>
        <begin position="1"/>
        <end position="26"/>
    </location>
</feature>
<name>A0A8T0FY37_ARGBR</name>
<comment type="caution">
    <text evidence="2">The sequence shown here is derived from an EMBL/GenBank/DDBJ whole genome shotgun (WGS) entry which is preliminary data.</text>
</comment>
<keyword evidence="3" id="KW-1185">Reference proteome</keyword>
<evidence type="ECO:0000256" key="1">
    <source>
        <dbReference type="SAM" id="MobiDB-lite"/>
    </source>
</evidence>
<feature type="compositionally biased region" description="Polar residues" evidence="1">
    <location>
        <begin position="1"/>
        <end position="14"/>
    </location>
</feature>
<evidence type="ECO:0000313" key="3">
    <source>
        <dbReference type="Proteomes" id="UP000807504"/>
    </source>
</evidence>
<protein>
    <submittedName>
        <fullName evidence="2">Uncharacterized protein</fullName>
    </submittedName>
</protein>
<sequence length="144" mass="16818">MSPHSISDLGTSERPTGRAAEKHHIPRGKRRADWIPFWRYHNIEDLIHERDSISQELMRNNREELRRKLITASCRAEEESTCRREKWTELCSKLDPRNGTSQYWNLLKVLNNSKNPAQEQIHTNVLTNGNVDARTNKETANMLA</sequence>
<dbReference type="Proteomes" id="UP000807504">
    <property type="component" value="Unassembled WGS sequence"/>
</dbReference>